<dbReference type="InterPro" id="IPR005227">
    <property type="entry name" value="YqgF"/>
</dbReference>
<dbReference type="EMBL" id="SSMQ01000045">
    <property type="protein sequence ID" value="TKD00656.1"/>
    <property type="molecule type" value="Genomic_DNA"/>
</dbReference>
<dbReference type="SMART" id="SM00732">
    <property type="entry name" value="YqgFc"/>
    <property type="match status" value="1"/>
</dbReference>
<dbReference type="GO" id="GO:0005829">
    <property type="term" value="C:cytosol"/>
    <property type="evidence" value="ECO:0007669"/>
    <property type="project" value="TreeGrafter"/>
</dbReference>
<keyword evidence="3 5" id="KW-0540">Nuclease</keyword>
<evidence type="ECO:0000259" key="7">
    <source>
        <dbReference type="SMART" id="SM00732"/>
    </source>
</evidence>
<accession>A0A4U1J0X8</accession>
<dbReference type="HAMAP" id="MF_00651">
    <property type="entry name" value="Nuclease_YqgF"/>
    <property type="match status" value="1"/>
</dbReference>
<dbReference type="SUPFAM" id="SSF53098">
    <property type="entry name" value="Ribonuclease H-like"/>
    <property type="match status" value="1"/>
</dbReference>
<name>A0A4U1J0X8_9BACT</name>
<dbReference type="OrthoDB" id="9796140at2"/>
<keyword evidence="4 5" id="KW-0378">Hydrolase</keyword>
<feature type="region of interest" description="Disordered" evidence="6">
    <location>
        <begin position="150"/>
        <end position="170"/>
    </location>
</feature>
<evidence type="ECO:0000256" key="1">
    <source>
        <dbReference type="ARBA" id="ARBA00022490"/>
    </source>
</evidence>
<evidence type="ECO:0000256" key="3">
    <source>
        <dbReference type="ARBA" id="ARBA00022722"/>
    </source>
</evidence>
<dbReference type="GO" id="GO:0016788">
    <property type="term" value="F:hydrolase activity, acting on ester bonds"/>
    <property type="evidence" value="ECO:0007669"/>
    <property type="project" value="UniProtKB-UniRule"/>
</dbReference>
<gene>
    <name evidence="8" type="primary">ruvX</name>
    <name evidence="8" type="ORF">E8A74_33565</name>
</gene>
<keyword evidence="9" id="KW-1185">Reference proteome</keyword>
<dbReference type="AlphaFoldDB" id="A0A4U1J0X8"/>
<keyword evidence="1 5" id="KW-0963">Cytoplasm</keyword>
<dbReference type="InterPro" id="IPR012337">
    <property type="entry name" value="RNaseH-like_sf"/>
</dbReference>
<dbReference type="EC" id="3.1.-.-" evidence="5"/>
<evidence type="ECO:0000313" key="9">
    <source>
        <dbReference type="Proteomes" id="UP000309215"/>
    </source>
</evidence>
<dbReference type="GO" id="GO:0000967">
    <property type="term" value="P:rRNA 5'-end processing"/>
    <property type="evidence" value="ECO:0007669"/>
    <property type="project" value="UniProtKB-UniRule"/>
</dbReference>
<dbReference type="Proteomes" id="UP000309215">
    <property type="component" value="Unassembled WGS sequence"/>
</dbReference>
<reference evidence="8 9" key="1">
    <citation type="submission" date="2019-04" db="EMBL/GenBank/DDBJ databases">
        <authorList>
            <person name="Li Y."/>
            <person name="Wang J."/>
        </authorList>
    </citation>
    <scope>NUCLEOTIDE SEQUENCE [LARGE SCALE GENOMIC DNA]</scope>
    <source>
        <strain evidence="8 9">DSM 14668</strain>
    </source>
</reference>
<dbReference type="Gene3D" id="3.30.420.140">
    <property type="entry name" value="YqgF/RNase H-like domain"/>
    <property type="match status" value="1"/>
</dbReference>
<evidence type="ECO:0000313" key="8">
    <source>
        <dbReference type="EMBL" id="TKD00656.1"/>
    </source>
</evidence>
<dbReference type="PANTHER" id="PTHR33317">
    <property type="entry name" value="POLYNUCLEOTIDYL TRANSFERASE, RIBONUCLEASE H-LIKE SUPERFAMILY PROTEIN"/>
    <property type="match status" value="1"/>
</dbReference>
<evidence type="ECO:0000256" key="4">
    <source>
        <dbReference type="ARBA" id="ARBA00022801"/>
    </source>
</evidence>
<keyword evidence="2 5" id="KW-0690">Ribosome biogenesis</keyword>
<evidence type="ECO:0000256" key="5">
    <source>
        <dbReference type="HAMAP-Rule" id="MF_00651"/>
    </source>
</evidence>
<evidence type="ECO:0000256" key="6">
    <source>
        <dbReference type="SAM" id="MobiDB-lite"/>
    </source>
</evidence>
<dbReference type="CDD" id="cd16964">
    <property type="entry name" value="YqgF"/>
    <property type="match status" value="1"/>
</dbReference>
<feature type="domain" description="YqgF/RNase H-like" evidence="7">
    <location>
        <begin position="12"/>
        <end position="112"/>
    </location>
</feature>
<dbReference type="PANTHER" id="PTHR33317:SF4">
    <property type="entry name" value="POLYNUCLEOTIDYL TRANSFERASE, RIBONUCLEASE H-LIKE SUPERFAMILY PROTEIN"/>
    <property type="match status" value="1"/>
</dbReference>
<dbReference type="InterPro" id="IPR006641">
    <property type="entry name" value="YqgF/RNaseH-like_dom"/>
</dbReference>
<evidence type="ECO:0000256" key="2">
    <source>
        <dbReference type="ARBA" id="ARBA00022517"/>
    </source>
</evidence>
<proteinExistence type="inferred from homology"/>
<organism evidence="8 9">
    <name type="scientific">Polyangium fumosum</name>
    <dbReference type="NCBI Taxonomy" id="889272"/>
    <lineage>
        <taxon>Bacteria</taxon>
        <taxon>Pseudomonadati</taxon>
        <taxon>Myxococcota</taxon>
        <taxon>Polyangia</taxon>
        <taxon>Polyangiales</taxon>
        <taxon>Polyangiaceae</taxon>
        <taxon>Polyangium</taxon>
    </lineage>
</organism>
<dbReference type="Pfam" id="PF03652">
    <property type="entry name" value="RuvX"/>
    <property type="match status" value="1"/>
</dbReference>
<dbReference type="RefSeq" id="WP_136933209.1">
    <property type="nucleotide sequence ID" value="NZ_SSMQ01000045.1"/>
</dbReference>
<comment type="caution">
    <text evidence="8">The sequence shown here is derived from an EMBL/GenBank/DDBJ whole genome shotgun (WGS) entry which is preliminary data.</text>
</comment>
<comment type="subcellular location">
    <subcellularLocation>
        <location evidence="5">Cytoplasm</location>
    </subcellularLocation>
</comment>
<comment type="similarity">
    <text evidence="5">Belongs to the YqgF HJR family.</text>
</comment>
<protein>
    <recommendedName>
        <fullName evidence="5">Putative pre-16S rRNA nuclease</fullName>
        <ecNumber evidence="5">3.1.-.-</ecNumber>
    </recommendedName>
</protein>
<dbReference type="InterPro" id="IPR037027">
    <property type="entry name" value="YqgF/RNaseH-like_dom_sf"/>
</dbReference>
<comment type="function">
    <text evidence="5">Could be a nuclease involved in processing of the 5'-end of pre-16S rRNA.</text>
</comment>
<dbReference type="NCBIfam" id="TIGR00250">
    <property type="entry name" value="RNAse_H_YqgF"/>
    <property type="match status" value="1"/>
</dbReference>
<dbReference type="GO" id="GO:0004518">
    <property type="term" value="F:nuclease activity"/>
    <property type="evidence" value="ECO:0007669"/>
    <property type="project" value="UniProtKB-KW"/>
</dbReference>
<sequence>MVERPGRPPNPPRVCALDLGKARVGVAIADELGLLAHPRPPLDGRDKKALIRALGELAREEGVGLFLVGLPLDMSGAHGPMATRATDLAQEISQATGVPVEFFDERWTTVEAARKLRESGTSGKRQKGVIDGMAAAVMLQAYLDRAQGLGSADALVMPPPPPPRGRGGRR</sequence>